<evidence type="ECO:0000313" key="11">
    <source>
        <dbReference type="EMBL" id="KAK6187497.1"/>
    </source>
</evidence>
<feature type="coiled-coil region" evidence="7">
    <location>
        <begin position="68"/>
        <end position="102"/>
    </location>
</feature>
<dbReference type="GO" id="GO:0008017">
    <property type="term" value="F:microtubule binding"/>
    <property type="evidence" value="ECO:0007669"/>
    <property type="project" value="InterPro"/>
</dbReference>
<dbReference type="PANTHER" id="PTHR19336:SF9">
    <property type="entry name" value="SPINDLE POLE BODY PROTEIN PPC89"/>
    <property type="match status" value="1"/>
</dbReference>
<comment type="caution">
    <text evidence="11">The sequence shown here is derived from an EMBL/GenBank/DDBJ whole genome shotgun (WGS) entry which is preliminary data.</text>
</comment>
<feature type="region of interest" description="Disordered" evidence="8">
    <location>
        <begin position="1"/>
        <end position="28"/>
    </location>
</feature>
<evidence type="ECO:0000256" key="4">
    <source>
        <dbReference type="ARBA" id="ARBA00022701"/>
    </source>
</evidence>
<dbReference type="Pfam" id="PF14073">
    <property type="entry name" value="Cep57_CLD"/>
    <property type="match status" value="1"/>
</dbReference>
<reference evidence="11 12" key="1">
    <citation type="submission" date="2024-01" db="EMBL/GenBank/DDBJ databases">
        <title>The genome of the rayed Mediterranean limpet Patella caerulea (Linnaeus, 1758).</title>
        <authorList>
            <person name="Anh-Thu Weber A."/>
            <person name="Halstead-Nussloch G."/>
        </authorList>
    </citation>
    <scope>NUCLEOTIDE SEQUENCE [LARGE SCALE GENOMIC DNA]</scope>
    <source>
        <strain evidence="11">AATW-2023a</strain>
        <tissue evidence="11">Whole specimen</tissue>
    </source>
</reference>
<dbReference type="AlphaFoldDB" id="A0AAN8PWI7"/>
<dbReference type="InterPro" id="IPR024957">
    <property type="entry name" value="Cep57_MT-bd_dom"/>
</dbReference>
<evidence type="ECO:0000259" key="10">
    <source>
        <dbReference type="Pfam" id="PF14073"/>
    </source>
</evidence>
<keyword evidence="4" id="KW-0493">Microtubule</keyword>
<evidence type="ECO:0000256" key="2">
    <source>
        <dbReference type="ARBA" id="ARBA00008179"/>
    </source>
</evidence>
<proteinExistence type="inferred from homology"/>
<dbReference type="GO" id="GO:0043015">
    <property type="term" value="F:gamma-tubulin binding"/>
    <property type="evidence" value="ECO:0007669"/>
    <property type="project" value="InterPro"/>
</dbReference>
<dbReference type="Proteomes" id="UP001347796">
    <property type="component" value="Unassembled WGS sequence"/>
</dbReference>
<evidence type="ECO:0000256" key="7">
    <source>
        <dbReference type="SAM" id="Coils"/>
    </source>
</evidence>
<dbReference type="GO" id="GO:0042802">
    <property type="term" value="F:identical protein binding"/>
    <property type="evidence" value="ECO:0007669"/>
    <property type="project" value="InterPro"/>
</dbReference>
<dbReference type="PANTHER" id="PTHR19336">
    <property type="entry name" value="UNCHARACTERIZED DUF1167"/>
    <property type="match status" value="1"/>
</dbReference>
<accession>A0AAN8PWI7</accession>
<evidence type="ECO:0000256" key="8">
    <source>
        <dbReference type="SAM" id="MobiDB-lite"/>
    </source>
</evidence>
<evidence type="ECO:0000256" key="1">
    <source>
        <dbReference type="ARBA" id="ARBA00004300"/>
    </source>
</evidence>
<feature type="coiled-coil region" evidence="7">
    <location>
        <begin position="129"/>
        <end position="178"/>
    </location>
</feature>
<dbReference type="EMBL" id="JAZGQO010000004">
    <property type="protein sequence ID" value="KAK6187497.1"/>
    <property type="molecule type" value="Genomic_DNA"/>
</dbReference>
<keyword evidence="3" id="KW-0963">Cytoplasm</keyword>
<evidence type="ECO:0000313" key="12">
    <source>
        <dbReference type="Proteomes" id="UP001347796"/>
    </source>
</evidence>
<evidence type="ECO:0000256" key="5">
    <source>
        <dbReference type="ARBA" id="ARBA00023054"/>
    </source>
</evidence>
<name>A0AAN8PWI7_PATCE</name>
<comment type="subcellular location">
    <subcellularLocation>
        <location evidence="1">Cytoplasm</location>
        <location evidence="1">Cytoskeleton</location>
        <location evidence="1">Microtubule organizing center</location>
        <location evidence="1">Centrosome</location>
    </subcellularLocation>
</comment>
<evidence type="ECO:0000256" key="6">
    <source>
        <dbReference type="ARBA" id="ARBA00023212"/>
    </source>
</evidence>
<comment type="similarity">
    <text evidence="2">Belongs to the translokin family.</text>
</comment>
<feature type="compositionally biased region" description="Polar residues" evidence="8">
    <location>
        <begin position="1"/>
        <end position="23"/>
    </location>
</feature>
<feature type="compositionally biased region" description="Polar residues" evidence="8">
    <location>
        <begin position="464"/>
        <end position="485"/>
    </location>
</feature>
<gene>
    <name evidence="11" type="ORF">SNE40_005508</name>
</gene>
<evidence type="ECO:0008006" key="13">
    <source>
        <dbReference type="Google" id="ProtNLM"/>
    </source>
</evidence>
<dbReference type="Pfam" id="PF06657">
    <property type="entry name" value="Cep57_MT_bd"/>
    <property type="match status" value="1"/>
</dbReference>
<organism evidence="11 12">
    <name type="scientific">Patella caerulea</name>
    <name type="common">Rayed Mediterranean limpet</name>
    <dbReference type="NCBI Taxonomy" id="87958"/>
    <lineage>
        <taxon>Eukaryota</taxon>
        <taxon>Metazoa</taxon>
        <taxon>Spiralia</taxon>
        <taxon>Lophotrochozoa</taxon>
        <taxon>Mollusca</taxon>
        <taxon>Gastropoda</taxon>
        <taxon>Patellogastropoda</taxon>
        <taxon>Patelloidea</taxon>
        <taxon>Patellidae</taxon>
        <taxon>Patella</taxon>
    </lineage>
</organism>
<evidence type="ECO:0000259" key="9">
    <source>
        <dbReference type="Pfam" id="PF06657"/>
    </source>
</evidence>
<feature type="domain" description="Cep57 centrosome microtubule-binding" evidence="9">
    <location>
        <begin position="358"/>
        <end position="430"/>
    </location>
</feature>
<dbReference type="InterPro" id="IPR025913">
    <property type="entry name" value="Cep57_CLD"/>
</dbReference>
<keyword evidence="12" id="KW-1185">Reference proteome</keyword>
<feature type="region of interest" description="Disordered" evidence="8">
    <location>
        <begin position="436"/>
        <end position="488"/>
    </location>
</feature>
<dbReference type="GO" id="GO:0005813">
    <property type="term" value="C:centrosome"/>
    <property type="evidence" value="ECO:0007669"/>
    <property type="project" value="UniProtKB-SubCell"/>
</dbReference>
<evidence type="ECO:0000256" key="3">
    <source>
        <dbReference type="ARBA" id="ARBA00022490"/>
    </source>
</evidence>
<keyword evidence="5 7" id="KW-0175">Coiled coil</keyword>
<dbReference type="Gene3D" id="1.20.58.90">
    <property type="match status" value="1"/>
</dbReference>
<keyword evidence="6" id="KW-0206">Cytoskeleton</keyword>
<feature type="compositionally biased region" description="Basic residues" evidence="8">
    <location>
        <begin position="268"/>
        <end position="277"/>
    </location>
</feature>
<dbReference type="GO" id="GO:0005874">
    <property type="term" value="C:microtubule"/>
    <property type="evidence" value="ECO:0007669"/>
    <property type="project" value="UniProtKB-KW"/>
</dbReference>
<feature type="region of interest" description="Disordered" evidence="8">
    <location>
        <begin position="268"/>
        <end position="297"/>
    </location>
</feature>
<feature type="domain" description="Cep57 centrosome localisation" evidence="10">
    <location>
        <begin position="71"/>
        <end position="240"/>
    </location>
</feature>
<dbReference type="InterPro" id="IPR051756">
    <property type="entry name" value="Centrosomal_MT-associated"/>
</dbReference>
<sequence>MAYSPNNRGRTDIPMTTATPTKHTSPDVDEAEETFSTFHAFPKSRPFINTDYTQSTNKPIIPFPESSRDGIYSAMKNLQEKVRRLELERTAAEDNLKTLATDTTQYSSSILQRTQQSEKLANDIVAKQTHELESQLTAAESRCGMLEKQLDHMRQMVHNSTQEQLNSARRRLELEKQADSNASSKFRSQLDKITELEREHLKLTATQSISENKICELEQKLRQEDIHRKLILQRTAELQARPPSSYITQNYSESDDIPIKLPNKAKKKMVKKKKKKTVAPSEKGNLHPAKKCSKQNVPGSHYRLNLAEIPFVAGKSTGPSHSVGANVQKVISMMKSHNLALCSAMYNGHSQRSPSLSSSSSTNSLDNDMSEILQQLQDEFGQLSIEHEELVNHINEACDLRVKQDLRRELDCIIRRLETKSQQISKVRAHQQKLAELKKKAKHRRTDVVNRLSPQRPYSAAPRLTSTKQNNAKQPVTNKNISSPRSAGGAALNVLNDMRKLQTTLRKDDVSWE</sequence>
<protein>
    <recommendedName>
        <fullName evidence="13">Centrosomal protein of 57 kDa</fullName>
    </recommendedName>
</protein>